<comment type="similarity">
    <text evidence="1">Belongs to the mTERF family.</text>
</comment>
<keyword evidence="2" id="KW-0806">Transcription termination</keyword>
<dbReference type="Gene3D" id="1.25.70.10">
    <property type="entry name" value="Transcription termination factor 3, mitochondrial"/>
    <property type="match status" value="1"/>
</dbReference>
<keyword evidence="2" id="KW-0804">Transcription</keyword>
<protein>
    <submittedName>
        <fullName evidence="4">Uncharacterized protein</fullName>
    </submittedName>
</protein>
<keyword evidence="2" id="KW-0805">Transcription regulation</keyword>
<evidence type="ECO:0000256" key="1">
    <source>
        <dbReference type="ARBA" id="ARBA00007692"/>
    </source>
</evidence>
<keyword evidence="3" id="KW-0809">Transit peptide</keyword>
<comment type="caution">
    <text evidence="4">The sequence shown here is derived from an EMBL/GenBank/DDBJ whole genome shotgun (WGS) entry which is preliminary data.</text>
</comment>
<reference evidence="4 5" key="1">
    <citation type="submission" date="2020-10" db="EMBL/GenBank/DDBJ databases">
        <title>The Coptis chinensis genome and diversification of protoberbering-type alkaloids.</title>
        <authorList>
            <person name="Wang B."/>
            <person name="Shu S."/>
            <person name="Song C."/>
            <person name="Liu Y."/>
        </authorList>
    </citation>
    <scope>NUCLEOTIDE SEQUENCE [LARGE SCALE GENOMIC DNA]</scope>
    <source>
        <strain evidence="4">HL-2020</strain>
        <tissue evidence="4">Leaf</tissue>
    </source>
</reference>
<dbReference type="InterPro" id="IPR038538">
    <property type="entry name" value="MTERF_sf"/>
</dbReference>
<evidence type="ECO:0000256" key="3">
    <source>
        <dbReference type="ARBA" id="ARBA00022946"/>
    </source>
</evidence>
<gene>
    <name evidence="4" type="ORF">IFM89_013116</name>
</gene>
<evidence type="ECO:0000313" key="4">
    <source>
        <dbReference type="EMBL" id="KAF9620499.1"/>
    </source>
</evidence>
<accession>A0A835MB42</accession>
<dbReference type="AlphaFoldDB" id="A0A835MB42"/>
<evidence type="ECO:0000313" key="5">
    <source>
        <dbReference type="Proteomes" id="UP000631114"/>
    </source>
</evidence>
<dbReference type="GO" id="GO:0006353">
    <property type="term" value="P:DNA-templated transcription termination"/>
    <property type="evidence" value="ECO:0007669"/>
    <property type="project" value="UniProtKB-KW"/>
</dbReference>
<organism evidence="4 5">
    <name type="scientific">Coptis chinensis</name>
    <dbReference type="NCBI Taxonomy" id="261450"/>
    <lineage>
        <taxon>Eukaryota</taxon>
        <taxon>Viridiplantae</taxon>
        <taxon>Streptophyta</taxon>
        <taxon>Embryophyta</taxon>
        <taxon>Tracheophyta</taxon>
        <taxon>Spermatophyta</taxon>
        <taxon>Magnoliopsida</taxon>
        <taxon>Ranunculales</taxon>
        <taxon>Ranunculaceae</taxon>
        <taxon>Coptidoideae</taxon>
        <taxon>Coptis</taxon>
    </lineage>
</organism>
<dbReference type="EMBL" id="JADFTS010000002">
    <property type="protein sequence ID" value="KAF9620499.1"/>
    <property type="molecule type" value="Genomic_DNA"/>
</dbReference>
<proteinExistence type="inferred from homology"/>
<dbReference type="InterPro" id="IPR051624">
    <property type="entry name" value="RMD1/Sad1-interacting"/>
</dbReference>
<name>A0A835MB42_9MAGN</name>
<dbReference type="GO" id="GO:0003676">
    <property type="term" value="F:nucleic acid binding"/>
    <property type="evidence" value="ECO:0007669"/>
    <property type="project" value="InterPro"/>
</dbReference>
<dbReference type="InterPro" id="IPR003690">
    <property type="entry name" value="MTERF"/>
</dbReference>
<dbReference type="Pfam" id="PF02536">
    <property type="entry name" value="mTERF"/>
    <property type="match status" value="1"/>
</dbReference>
<evidence type="ECO:0000256" key="2">
    <source>
        <dbReference type="ARBA" id="ARBA00022472"/>
    </source>
</evidence>
<dbReference type="Proteomes" id="UP000631114">
    <property type="component" value="Unassembled WGS sequence"/>
</dbReference>
<sequence>MRDGLDYIMLQYLDIDGIRIIGSVLGQSIALDYYVRQIDGMEKTGTFTMKRKKLFQLVGKVNSNLADVILKLGLFERRHSPIGGGGFGPDDRSLNVHLLNTRVEKFVEKIGYLQSLGLTNDEARRVCGRLLAIFGYSIENNLRGKVEYLVEEMERCVVEELKVFMQYFAFCLDIRIVPRHLHLKERNVDLSLQRMLLWSDQRFYAKWK</sequence>
<keyword evidence="5" id="KW-1185">Reference proteome</keyword>
<dbReference type="PANTHER" id="PTHR16255:SF6">
    <property type="entry name" value="PROTEIN RETARDED ROOT GROWTH-LIKE"/>
    <property type="match status" value="1"/>
</dbReference>
<dbReference type="PANTHER" id="PTHR16255">
    <property type="entry name" value="REQUIRED FOR MEIOTIC NUCLEAR DIVISION PROTEIN 1 HOMOLOG"/>
    <property type="match status" value="1"/>
</dbReference>
<dbReference type="OrthoDB" id="18302at2759"/>